<feature type="transmembrane region" description="Helical" evidence="1">
    <location>
        <begin position="84"/>
        <end position="103"/>
    </location>
</feature>
<evidence type="ECO:0000256" key="1">
    <source>
        <dbReference type="SAM" id="Phobius"/>
    </source>
</evidence>
<keyword evidence="1" id="KW-0812">Transmembrane</keyword>
<feature type="transmembrane region" description="Helical" evidence="1">
    <location>
        <begin position="134"/>
        <end position="155"/>
    </location>
</feature>
<evidence type="ECO:0000313" key="3">
    <source>
        <dbReference type="Proteomes" id="UP000005113"/>
    </source>
</evidence>
<dbReference type="AlphaFoldDB" id="J1I2K2"/>
<name>J1I2K2_9BACT</name>
<keyword evidence="1" id="KW-1133">Transmembrane helix</keyword>
<dbReference type="Proteomes" id="UP000005113">
    <property type="component" value="Unassembled WGS sequence"/>
</dbReference>
<dbReference type="OrthoDB" id="1491930at2"/>
<feature type="transmembrane region" description="Helical" evidence="1">
    <location>
        <begin position="12"/>
        <end position="36"/>
    </location>
</feature>
<evidence type="ECO:0000313" key="2">
    <source>
        <dbReference type="EMBL" id="EJF52528.1"/>
    </source>
</evidence>
<feature type="transmembrane region" description="Helical" evidence="1">
    <location>
        <begin position="56"/>
        <end position="77"/>
    </location>
</feature>
<dbReference type="EMBL" id="JH719942">
    <property type="protein sequence ID" value="EJF52528.1"/>
    <property type="molecule type" value="Genomic_DNA"/>
</dbReference>
<protein>
    <submittedName>
        <fullName evidence="2">Uncharacterized protein</fullName>
    </submittedName>
</protein>
<dbReference type="HOGENOM" id="CLU_1650933_0_0_10"/>
<accession>J1I2K2</accession>
<sequence length="160" mass="17222">MNGAYQFLKKHGVTISFSLGALLSLISIFAIVGGFPEQADKPTLYASGIFNPALNITYLLIFICAIVAVVGPVLYMAFNIKESIKFLATAGAMLVVFFVTKAMGTTPTAEELVVFQGNHNHHLEGADVAFVDGLLLFAVVMIFLSIAAWVFSAVWDTIKS</sequence>
<dbReference type="RefSeq" id="WP_002657549.1">
    <property type="nucleotide sequence ID" value="NZ_JH719942.1"/>
</dbReference>
<keyword evidence="1" id="KW-0472">Membrane</keyword>
<gene>
    <name evidence="2" type="ORF">SapgrDRAFT_0787</name>
</gene>
<proteinExistence type="predicted"/>
<reference evidence="3" key="1">
    <citation type="journal article" date="2012" name="Stand. Genomic Sci.">
        <title>Permanent draft genome sequence of the gliding predator Saprospira grandis strain Sa g1 (= HR1).</title>
        <authorList>
            <person name="Mavromatis K."/>
            <person name="Chertkov O."/>
            <person name="Lapidus A."/>
            <person name="Nolan M."/>
            <person name="Lucas S."/>
            <person name="Tice H."/>
            <person name="Del Rio T.G."/>
            <person name="Cheng J.F."/>
            <person name="Han C."/>
            <person name="Tapia R."/>
            <person name="Bruce D."/>
            <person name="Goodwin L.A."/>
            <person name="Pitluck S."/>
            <person name="Huntemann M."/>
            <person name="Liolios K."/>
            <person name="Pagani I."/>
            <person name="Ivanova N."/>
            <person name="Mikhailova N."/>
            <person name="Pati A."/>
            <person name="Chen A."/>
            <person name="Palaniappan K."/>
            <person name="Land M."/>
            <person name="Brambilla E.M."/>
            <person name="Rohde M."/>
            <person name="Spring S."/>
            <person name="Goker M."/>
            <person name="Detter J.C."/>
            <person name="Bristow J."/>
            <person name="Eisen J.A."/>
            <person name="Markowitz V."/>
            <person name="Hugenholtz P."/>
            <person name="Kyrpides N.C."/>
            <person name="Klenk H.P."/>
            <person name="Woyke T."/>
        </authorList>
    </citation>
    <scope>NUCLEOTIDE SEQUENCE [LARGE SCALE GENOMIC DNA]</scope>
    <source>
        <strain evidence="3">DSM 2844</strain>
    </source>
</reference>
<organism evidence="2 3">
    <name type="scientific">Saprospira grandis DSM 2844</name>
    <dbReference type="NCBI Taxonomy" id="694433"/>
    <lineage>
        <taxon>Bacteria</taxon>
        <taxon>Pseudomonadati</taxon>
        <taxon>Bacteroidota</taxon>
        <taxon>Saprospiria</taxon>
        <taxon>Saprospirales</taxon>
        <taxon>Saprospiraceae</taxon>
        <taxon>Saprospira</taxon>
    </lineage>
</organism>